<proteinExistence type="predicted"/>
<dbReference type="EMBL" id="CAJNOT010000895">
    <property type="protein sequence ID" value="CAF1104236.1"/>
    <property type="molecule type" value="Genomic_DNA"/>
</dbReference>
<comment type="caution">
    <text evidence="1">The sequence shown here is derived from an EMBL/GenBank/DDBJ whole genome shotgun (WGS) entry which is preliminary data.</text>
</comment>
<reference evidence="1" key="1">
    <citation type="submission" date="2021-02" db="EMBL/GenBank/DDBJ databases">
        <authorList>
            <person name="Nowell W R."/>
        </authorList>
    </citation>
    <scope>NUCLEOTIDE SEQUENCE</scope>
</reference>
<sequence length="316" mass="35671">MSERLFDELLPSTPSISNDKPKAVIIRHFFSTKKFAKSISNSQQEDQNDEICNIEDVIINDQSHIPLNSGEELINHETNQIEIISTTSTNNVNFDSNECDYHLSQDNYEIVVKDKECSLNINSATTNSADTLSNYDQSSSSILIQTPVKTMLDVSNNIVTSIKGVRFINSHEMTIIQKQRSNHPDIPWNSNKNLPSAKPSPAWFSTDHPWLRAIRTDNQYGLLCIDCGEFASNEAAIKKSQGAFIGSRNIKKSDLHRTCTDRRIASKIVSINGNIADQLQCVNLDIQTRKYLTILIQTLWKIIKEEIALAKFKTLI</sequence>
<accession>A0A814P8A1</accession>
<dbReference type="Proteomes" id="UP000663864">
    <property type="component" value="Unassembled WGS sequence"/>
</dbReference>
<organism evidence="1 2">
    <name type="scientific">Rotaria sordida</name>
    <dbReference type="NCBI Taxonomy" id="392033"/>
    <lineage>
        <taxon>Eukaryota</taxon>
        <taxon>Metazoa</taxon>
        <taxon>Spiralia</taxon>
        <taxon>Gnathifera</taxon>
        <taxon>Rotifera</taxon>
        <taxon>Eurotatoria</taxon>
        <taxon>Bdelloidea</taxon>
        <taxon>Philodinida</taxon>
        <taxon>Philodinidae</taxon>
        <taxon>Rotaria</taxon>
    </lineage>
</organism>
<protein>
    <submittedName>
        <fullName evidence="1">Uncharacterized protein</fullName>
    </submittedName>
</protein>
<evidence type="ECO:0000313" key="2">
    <source>
        <dbReference type="Proteomes" id="UP000663864"/>
    </source>
</evidence>
<evidence type="ECO:0000313" key="1">
    <source>
        <dbReference type="EMBL" id="CAF1104236.1"/>
    </source>
</evidence>
<gene>
    <name evidence="1" type="ORF">ZHD862_LOCUS17765</name>
</gene>
<dbReference type="AlphaFoldDB" id="A0A814P8A1"/>
<name>A0A814P8A1_9BILA</name>